<proteinExistence type="predicted"/>
<feature type="non-terminal residue" evidence="1">
    <location>
        <position position="1"/>
    </location>
</feature>
<feature type="non-terminal residue" evidence="1">
    <location>
        <position position="78"/>
    </location>
</feature>
<dbReference type="AlphaFoldDB" id="A0A9N9NLI1"/>
<name>A0A9N9NLI1_9GLOM</name>
<evidence type="ECO:0000313" key="2">
    <source>
        <dbReference type="Proteomes" id="UP000789508"/>
    </source>
</evidence>
<dbReference type="Proteomes" id="UP000789508">
    <property type="component" value="Unassembled WGS sequence"/>
</dbReference>
<reference evidence="1" key="1">
    <citation type="submission" date="2021-06" db="EMBL/GenBank/DDBJ databases">
        <authorList>
            <person name="Kallberg Y."/>
            <person name="Tangrot J."/>
            <person name="Rosling A."/>
        </authorList>
    </citation>
    <scope>NUCLEOTIDE SEQUENCE</scope>
    <source>
        <strain evidence="1">FL130A</strain>
    </source>
</reference>
<sequence>ASYTASEKLAIIHEAKKIGILAAERRFGIDRRVGAGRFSAYPAAEEELVTWIKELHLVGIAVTAGAIKLQMTTILATT</sequence>
<organism evidence="1 2">
    <name type="scientific">Ambispora leptoticha</name>
    <dbReference type="NCBI Taxonomy" id="144679"/>
    <lineage>
        <taxon>Eukaryota</taxon>
        <taxon>Fungi</taxon>
        <taxon>Fungi incertae sedis</taxon>
        <taxon>Mucoromycota</taxon>
        <taxon>Glomeromycotina</taxon>
        <taxon>Glomeromycetes</taxon>
        <taxon>Archaeosporales</taxon>
        <taxon>Ambisporaceae</taxon>
        <taxon>Ambispora</taxon>
    </lineage>
</organism>
<dbReference type="EMBL" id="CAJVPS010035783">
    <property type="protein sequence ID" value="CAG8741994.1"/>
    <property type="molecule type" value="Genomic_DNA"/>
</dbReference>
<keyword evidence="2" id="KW-1185">Reference proteome</keyword>
<accession>A0A9N9NLI1</accession>
<gene>
    <name evidence="1" type="ORF">ALEPTO_LOCUS12983</name>
</gene>
<evidence type="ECO:0000313" key="1">
    <source>
        <dbReference type="EMBL" id="CAG8741994.1"/>
    </source>
</evidence>
<comment type="caution">
    <text evidence="1">The sequence shown here is derived from an EMBL/GenBank/DDBJ whole genome shotgun (WGS) entry which is preliminary data.</text>
</comment>
<protein>
    <submittedName>
        <fullName evidence="1">5065_t:CDS:1</fullName>
    </submittedName>
</protein>
<dbReference type="OrthoDB" id="2436522at2759"/>